<evidence type="ECO:0000313" key="7">
    <source>
        <dbReference type="Proteomes" id="UP000184609"/>
    </source>
</evidence>
<gene>
    <name evidence="6" type="ORF">SAMN04488108_0514</name>
</gene>
<dbReference type="SUPFAM" id="SSF48371">
    <property type="entry name" value="ARM repeat"/>
    <property type="match status" value="1"/>
</dbReference>
<dbReference type="RefSeq" id="WP_073570174.1">
    <property type="nucleotide sequence ID" value="NZ_FRXN01000001.1"/>
</dbReference>
<dbReference type="PROSITE" id="PS51007">
    <property type="entry name" value="CYTC"/>
    <property type="match status" value="1"/>
</dbReference>
<dbReference type="PANTHER" id="PTHR33546">
    <property type="entry name" value="LARGE, MULTIFUNCTIONAL SECRETED PROTEIN-RELATED"/>
    <property type="match status" value="1"/>
</dbReference>
<evidence type="ECO:0000256" key="3">
    <source>
        <dbReference type="ARBA" id="ARBA00023004"/>
    </source>
</evidence>
<dbReference type="STRING" id="1073327.SAMN04488108_0514"/>
<dbReference type="GO" id="GO:0046872">
    <property type="term" value="F:metal ion binding"/>
    <property type="evidence" value="ECO:0007669"/>
    <property type="project" value="UniProtKB-KW"/>
</dbReference>
<protein>
    <submittedName>
        <fullName evidence="6">Putative membrane-bound dehydrogenase domain-containing protein</fullName>
    </submittedName>
</protein>
<sequence>MPIRILPLILLFSVFCVFSCSRPSEIPEGFQIEPGFELTRVAAEPLIQDPVDLEFDELGNALVLEMPGYPFEDQQSKIKLLKDLDGNGIYDESQIFVENLQLASSFLPYQKGLLVAAPPYLLFVRDEDQNYIPEQVDTLMGGFSTGNLQHNYNGLTLGLDNWIYAANGGNDGAPYWWGDPTSQMDLRGQDFRFNLETKTLERLGESSGGFGLGVDELGRVFETHNLIHIFHLVIPDRYVQGKQLYQEYLLENVSDHDEKGLSRIYPIGEQESRVNHPEQSGFFSGSCGITHYGGGALGENYDHTVWVADVVLNLIHVDHISANGASFEASRDAEKREFLASTDRSFRPVNMSVGPDGAMYVVDMYRKVIEHPEWIPDEIEKTLDLEAGKDQGRIYQIRKEGNKDRFNLKQFQSAEGLLESLSSPNQWVRMTAQRILLESELTESMITSLRELLSSSNEMAEIHALWILANSGNIHDSDILKALESASPVIRETALKIAETRLDGNQELIQKIVIFVADSNQRVAMQAGLALSVLSPADFEKDKDLILNQIQSVGIQATDLWVITALTLATHDASAELIAGLLKSSDVKSYSFEFLASLAHASGDQKDADQAFAALVDSPIPLAQKQGLIHSFNAQLKSSSPALLSAIQALEKSGNAGIISELAVTRNQLKLAPSAEFLEYSRNALLTVMDDDLADSVRLEQLELIKLLPYSEKSEVLFTGLNQSQPLKIQEKSLEQLAALKEPAIGYKLVEIWNDLSPQTRRYASDLLLYNAIHHDALLTGLEDGTINIGEMNFDLERRRELLWWTDNEETKRRAELLFSDSGVSNRQEAIDQMKPALDLTGNLEAGKVVFERICANCHQYESIGNEVGPALTEIGRKSKETLMHDILDPNAAADPEYINHRLETKDGTIHMGIIAHESDDEITIKKMGGESVIIPKSEVESFRSLGSSLMMEGLENSMSSQEMADLLEFLQNGNL</sequence>
<dbReference type="GO" id="GO:0009055">
    <property type="term" value="F:electron transfer activity"/>
    <property type="evidence" value="ECO:0007669"/>
    <property type="project" value="InterPro"/>
</dbReference>
<dbReference type="Gene3D" id="1.10.760.10">
    <property type="entry name" value="Cytochrome c-like domain"/>
    <property type="match status" value="1"/>
</dbReference>
<dbReference type="OrthoDB" id="9808161at2"/>
<dbReference type="NCBIfam" id="TIGR02603">
    <property type="entry name" value="CxxCH_TIGR02603"/>
    <property type="match status" value="1"/>
</dbReference>
<dbReference type="GO" id="GO:0020037">
    <property type="term" value="F:heme binding"/>
    <property type="evidence" value="ECO:0007669"/>
    <property type="project" value="InterPro"/>
</dbReference>
<evidence type="ECO:0000256" key="4">
    <source>
        <dbReference type="PROSITE-ProRule" id="PRU00433"/>
    </source>
</evidence>
<evidence type="ECO:0000256" key="1">
    <source>
        <dbReference type="ARBA" id="ARBA00022617"/>
    </source>
</evidence>
<dbReference type="InterPro" id="IPR011041">
    <property type="entry name" value="Quinoprot_gluc/sorb_DH_b-prop"/>
</dbReference>
<proteinExistence type="predicted"/>
<keyword evidence="1 4" id="KW-0349">Heme</keyword>
<keyword evidence="2 4" id="KW-0479">Metal-binding</keyword>
<dbReference type="InterPro" id="IPR016024">
    <property type="entry name" value="ARM-type_fold"/>
</dbReference>
<dbReference type="SUPFAM" id="SSF50952">
    <property type="entry name" value="Soluble quinoprotein glucose dehydrogenase"/>
    <property type="match status" value="1"/>
</dbReference>
<dbReference type="SUPFAM" id="SSF46626">
    <property type="entry name" value="Cytochrome c"/>
    <property type="match status" value="1"/>
</dbReference>
<dbReference type="InterPro" id="IPR036909">
    <property type="entry name" value="Cyt_c-like_dom_sf"/>
</dbReference>
<dbReference type="Proteomes" id="UP000184609">
    <property type="component" value="Unassembled WGS sequence"/>
</dbReference>
<name>A0A1M7Z4Y8_9BACT</name>
<evidence type="ECO:0000256" key="2">
    <source>
        <dbReference type="ARBA" id="ARBA00022723"/>
    </source>
</evidence>
<dbReference type="AlphaFoldDB" id="A0A1M7Z4Y8"/>
<dbReference type="InterPro" id="IPR055557">
    <property type="entry name" value="DUF7133"/>
</dbReference>
<feature type="domain" description="Cytochrome c" evidence="5">
    <location>
        <begin position="842"/>
        <end position="975"/>
    </location>
</feature>
<dbReference type="InterPro" id="IPR011042">
    <property type="entry name" value="6-blade_b-propeller_TolB-like"/>
</dbReference>
<dbReference type="PANTHER" id="PTHR33546:SF1">
    <property type="entry name" value="LARGE, MULTIFUNCTIONAL SECRETED PROTEIN"/>
    <property type="match status" value="1"/>
</dbReference>
<dbReference type="EMBL" id="FRXN01000001">
    <property type="protein sequence ID" value="SHO60013.1"/>
    <property type="molecule type" value="Genomic_DNA"/>
</dbReference>
<accession>A0A1M7Z4Y8</accession>
<dbReference type="InterPro" id="IPR009056">
    <property type="entry name" value="Cyt_c-like_dom"/>
</dbReference>
<dbReference type="InterPro" id="IPR011989">
    <property type="entry name" value="ARM-like"/>
</dbReference>
<reference evidence="7" key="1">
    <citation type="submission" date="2016-12" db="EMBL/GenBank/DDBJ databases">
        <authorList>
            <person name="Varghese N."/>
            <person name="Submissions S."/>
        </authorList>
    </citation>
    <scope>NUCLEOTIDE SEQUENCE [LARGE SCALE GENOMIC DNA]</scope>
    <source>
        <strain evidence="7">DSM 25035</strain>
    </source>
</reference>
<organism evidence="6 7">
    <name type="scientific">Algoriphagus zhangzhouensis</name>
    <dbReference type="NCBI Taxonomy" id="1073327"/>
    <lineage>
        <taxon>Bacteria</taxon>
        <taxon>Pseudomonadati</taxon>
        <taxon>Bacteroidota</taxon>
        <taxon>Cytophagia</taxon>
        <taxon>Cytophagales</taxon>
        <taxon>Cyclobacteriaceae</taxon>
        <taxon>Algoriphagus</taxon>
    </lineage>
</organism>
<dbReference type="InterPro" id="IPR013427">
    <property type="entry name" value="Haem-bd_dom_put"/>
</dbReference>
<keyword evidence="3 4" id="KW-0408">Iron</keyword>
<dbReference type="Pfam" id="PF23500">
    <property type="entry name" value="DUF7133"/>
    <property type="match status" value="1"/>
</dbReference>
<evidence type="ECO:0000313" key="6">
    <source>
        <dbReference type="EMBL" id="SHO60013.1"/>
    </source>
</evidence>
<keyword evidence="7" id="KW-1185">Reference proteome</keyword>
<evidence type="ECO:0000259" key="5">
    <source>
        <dbReference type="PROSITE" id="PS51007"/>
    </source>
</evidence>
<dbReference type="NCBIfam" id="TIGR02604">
    <property type="entry name" value="Piru_Ver_Nterm"/>
    <property type="match status" value="1"/>
</dbReference>
<dbReference type="Gene3D" id="2.120.10.30">
    <property type="entry name" value="TolB, C-terminal domain"/>
    <property type="match status" value="1"/>
</dbReference>
<dbReference type="Gene3D" id="1.25.10.10">
    <property type="entry name" value="Leucine-rich Repeat Variant"/>
    <property type="match status" value="1"/>
</dbReference>
<dbReference type="InterPro" id="IPR013428">
    <property type="entry name" value="Membrane-bound_put_N"/>
</dbReference>